<dbReference type="Pfam" id="PF18962">
    <property type="entry name" value="Por_Secre_tail"/>
    <property type="match status" value="1"/>
</dbReference>
<dbReference type="AlphaFoldDB" id="A0A3B7MQS7"/>
<dbReference type="EMBL" id="CP032157">
    <property type="protein sequence ID" value="AXY75669.1"/>
    <property type="molecule type" value="Genomic_DNA"/>
</dbReference>
<dbReference type="Gene3D" id="2.60.40.1180">
    <property type="entry name" value="Golgi alpha-mannosidase II"/>
    <property type="match status" value="1"/>
</dbReference>
<dbReference type="PANTHER" id="PTHR43576:SF3">
    <property type="entry name" value="ALPHA-L-ARABINOFURANOSIDASE C"/>
    <property type="match status" value="1"/>
</dbReference>
<dbReference type="InterPro" id="IPR026444">
    <property type="entry name" value="Secre_tail"/>
</dbReference>
<feature type="domain" description="Alpha-L-arabinofuranosidase 1 catalytic" evidence="2">
    <location>
        <begin position="83"/>
        <end position="205"/>
    </location>
</feature>
<feature type="domain" description="Secretion system C-terminal sorting" evidence="1">
    <location>
        <begin position="558"/>
        <end position="632"/>
    </location>
</feature>
<dbReference type="NCBIfam" id="TIGR04183">
    <property type="entry name" value="Por_Secre_tail"/>
    <property type="match status" value="1"/>
</dbReference>
<dbReference type="GO" id="GO:0000272">
    <property type="term" value="P:polysaccharide catabolic process"/>
    <property type="evidence" value="ECO:0007669"/>
    <property type="project" value="TreeGrafter"/>
</dbReference>
<dbReference type="InterPro" id="IPR013780">
    <property type="entry name" value="Glyco_hydro_b"/>
</dbReference>
<dbReference type="SUPFAM" id="SSF51445">
    <property type="entry name" value="(Trans)glycosidases"/>
    <property type="match status" value="1"/>
</dbReference>
<organism evidence="3 4">
    <name type="scientific">Paraflavitalea soli</name>
    <dbReference type="NCBI Taxonomy" id="2315862"/>
    <lineage>
        <taxon>Bacteria</taxon>
        <taxon>Pseudomonadati</taxon>
        <taxon>Bacteroidota</taxon>
        <taxon>Chitinophagia</taxon>
        <taxon>Chitinophagales</taxon>
        <taxon>Chitinophagaceae</taxon>
        <taxon>Paraflavitalea</taxon>
    </lineage>
</organism>
<evidence type="ECO:0000259" key="2">
    <source>
        <dbReference type="Pfam" id="PF22848"/>
    </source>
</evidence>
<dbReference type="Pfam" id="PF22848">
    <property type="entry name" value="ASD1_dom"/>
    <property type="match status" value="1"/>
</dbReference>
<proteinExistence type="predicted"/>
<sequence length="633" mass="69364">MLAVWCRVLGYAQDPGFFLNDWQPINITAPAFNNVAKPTGTPAVTITVDANNVITKVPGYLFGNNANPYMTQMVTEPVLIDHIKNLAPGIIRMPGGNISSVYFWNGLPGVPPVDVPDSLYDSDGKKVLAGYWYGKNTAGWTLSLDNYYAMLQQTGSKGIITVNYSYARYGTSADPVKQAAHLAADWVRYDNGRTKFWEIGNEDAGPWQAGYKIDVTKNKDGQPEIISGELYGQHIKVFIDSMRKAATEKGATIYIGAQLIQYDAVSSWNPVDRTWNSGYFGKAGNAADFYIVHSYYTPYNENSSASVILNTAATETQNMMNYMRTTTQQGGVPLKPIALTEWNIFAVGSKQMVSHVNGLHATLTLGELIKNKYGQASRWDLANGWDNGNDHGTFSTGNEPGAATWAPRPSFYHMYYFRKYFGDQMVTSSVTGNNDIVSYASTFSSGQMGVVIVNKGTSTQLVKLNFQNFYSGDRYYWYTLTGDTDNGEFSRKVLVNGNGPAGVAGGPANYLDLKANAALAENDVKLSIPPRSASFVIVDKGSVTGVVDIDPQDKLVQVFPNPSGDGNFTIRFNGFSPADQVAIRVINKTGQQLFETKVRGVQTLPVHRFLKAGAYCVQVITDKGITTKKIMVQ</sequence>
<keyword evidence="4" id="KW-1185">Reference proteome</keyword>
<reference evidence="3 4" key="1">
    <citation type="submission" date="2018-09" db="EMBL/GenBank/DDBJ databases">
        <title>Genome sequencing of strain 6GH32-13.</title>
        <authorList>
            <person name="Weon H.-Y."/>
            <person name="Heo J."/>
            <person name="Kwon S.-W."/>
        </authorList>
    </citation>
    <scope>NUCLEOTIDE SEQUENCE [LARGE SCALE GENOMIC DNA]</scope>
    <source>
        <strain evidence="3 4">5GH32-13</strain>
    </source>
</reference>
<dbReference type="InterPro" id="IPR055235">
    <property type="entry name" value="ASD1_cat"/>
</dbReference>
<dbReference type="KEGG" id="pseg:D3H65_17540"/>
<accession>A0A3B7MQS7</accession>
<evidence type="ECO:0000313" key="4">
    <source>
        <dbReference type="Proteomes" id="UP000263900"/>
    </source>
</evidence>
<evidence type="ECO:0000313" key="3">
    <source>
        <dbReference type="EMBL" id="AXY75669.1"/>
    </source>
</evidence>
<gene>
    <name evidence="3" type="ORF">D3H65_17540</name>
</gene>
<dbReference type="Gene3D" id="3.20.20.80">
    <property type="entry name" value="Glycosidases"/>
    <property type="match status" value="1"/>
</dbReference>
<dbReference type="PANTHER" id="PTHR43576">
    <property type="entry name" value="ALPHA-L-ARABINOFURANOSIDASE C-RELATED"/>
    <property type="match status" value="1"/>
</dbReference>
<dbReference type="Proteomes" id="UP000263900">
    <property type="component" value="Chromosome"/>
</dbReference>
<name>A0A3B7MQS7_9BACT</name>
<evidence type="ECO:0000259" key="1">
    <source>
        <dbReference type="Pfam" id="PF18962"/>
    </source>
</evidence>
<protein>
    <submittedName>
        <fullName evidence="3">T9SS C-terminal target domain-containing protein</fullName>
    </submittedName>
</protein>
<dbReference type="OrthoDB" id="9758333at2"/>
<dbReference type="InterPro" id="IPR017853">
    <property type="entry name" value="GH"/>
</dbReference>